<name>A0A382I8K1_9ZZZZ</name>
<keyword evidence="1" id="KW-0472">Membrane</keyword>
<proteinExistence type="predicted"/>
<protein>
    <submittedName>
        <fullName evidence="2">Uncharacterized protein</fullName>
    </submittedName>
</protein>
<feature type="transmembrane region" description="Helical" evidence="1">
    <location>
        <begin position="15"/>
        <end position="33"/>
    </location>
</feature>
<accession>A0A382I8K1</accession>
<feature type="transmembrane region" description="Helical" evidence="1">
    <location>
        <begin position="45"/>
        <end position="67"/>
    </location>
</feature>
<reference evidence="2" key="1">
    <citation type="submission" date="2018-05" db="EMBL/GenBank/DDBJ databases">
        <authorList>
            <person name="Lanie J.A."/>
            <person name="Ng W.-L."/>
            <person name="Kazmierczak K.M."/>
            <person name="Andrzejewski T.M."/>
            <person name="Davidsen T.M."/>
            <person name="Wayne K.J."/>
            <person name="Tettelin H."/>
            <person name="Glass J.I."/>
            <person name="Rusch D."/>
            <person name="Podicherti R."/>
            <person name="Tsui H.-C.T."/>
            <person name="Winkler M.E."/>
        </authorList>
    </citation>
    <scope>NUCLEOTIDE SEQUENCE</scope>
</reference>
<evidence type="ECO:0000256" key="1">
    <source>
        <dbReference type="SAM" id="Phobius"/>
    </source>
</evidence>
<dbReference type="EMBL" id="UINC01065913">
    <property type="protein sequence ID" value="SVB96054.1"/>
    <property type="molecule type" value="Genomic_DNA"/>
</dbReference>
<keyword evidence="1" id="KW-0812">Transmembrane</keyword>
<sequence>MPKQSLIKKLLERRVPQIIGSYFIAGTTAIFFIDWLVNRYNFPDYYVSLCLFGLVAIIPTVIIISYFHGAPGKDEWTIVEKTIIPINIIFIIVSLLVGYKYEIWIYGFEEETRNYIIHLSSNKENIDSYYGDYSEYFDKETHLILEVEEPLLDSLQTNIIAQLNEDYFSYGIIIESTKSQKIKDIFNQLPHYRSSHNPDSLLKIIKKLKREIYESYNFETEHQIIVSIYQVHDKRNKNVRLGYFCDIEFNDNFQHTSDLFSKDTYDKKDLIEAIVGKLSSTIYSNSIGDKNIGRIIEILEQDLVKIGFNNELTLRKGMTLVSPAKYYWQKDGLERRIEDYELAMDYINRNPMFLLQDDKNGATAEEKKELYGDDGMFRKDYLWALKKMSMGGKTDRQGVSIWNTIYYGMQILDVNQEMGTLVAKVTWEYPPWVKVRINDKIYIKGAFGI</sequence>
<feature type="non-terminal residue" evidence="2">
    <location>
        <position position="449"/>
    </location>
</feature>
<gene>
    <name evidence="2" type="ORF">METZ01_LOCUS248908</name>
</gene>
<keyword evidence="1" id="KW-1133">Transmembrane helix</keyword>
<dbReference type="AlphaFoldDB" id="A0A382I8K1"/>
<organism evidence="2">
    <name type="scientific">marine metagenome</name>
    <dbReference type="NCBI Taxonomy" id="408172"/>
    <lineage>
        <taxon>unclassified sequences</taxon>
        <taxon>metagenomes</taxon>
        <taxon>ecological metagenomes</taxon>
    </lineage>
</organism>
<feature type="transmembrane region" description="Helical" evidence="1">
    <location>
        <begin position="79"/>
        <end position="99"/>
    </location>
</feature>
<evidence type="ECO:0000313" key="2">
    <source>
        <dbReference type="EMBL" id="SVB96054.1"/>
    </source>
</evidence>